<accession>A0A5J9VXH7</accession>
<comment type="caution">
    <text evidence="1">The sequence shown here is derived from an EMBL/GenBank/DDBJ whole genome shotgun (WGS) entry which is preliminary data.</text>
</comment>
<evidence type="ECO:0000313" key="1">
    <source>
        <dbReference type="EMBL" id="TVU41132.1"/>
    </source>
</evidence>
<keyword evidence="2" id="KW-1185">Reference proteome</keyword>
<gene>
    <name evidence="1" type="ORF">EJB05_14627</name>
</gene>
<proteinExistence type="predicted"/>
<reference evidence="1 2" key="1">
    <citation type="journal article" date="2019" name="Sci. Rep.">
        <title>A high-quality genome of Eragrostis curvula grass provides insights into Poaceae evolution and supports new strategies to enhance forage quality.</title>
        <authorList>
            <person name="Carballo J."/>
            <person name="Santos B.A.C.M."/>
            <person name="Zappacosta D."/>
            <person name="Garbus I."/>
            <person name="Selva J.P."/>
            <person name="Gallo C.A."/>
            <person name="Diaz A."/>
            <person name="Albertini E."/>
            <person name="Caccamo M."/>
            <person name="Echenique V."/>
        </authorList>
    </citation>
    <scope>NUCLEOTIDE SEQUENCE [LARGE SCALE GENOMIC DNA]</scope>
    <source>
        <strain evidence="2">cv. Victoria</strain>
        <tissue evidence="1">Leaf</tissue>
    </source>
</reference>
<dbReference type="AlphaFoldDB" id="A0A5J9VXH7"/>
<sequence length="268" mass="25992">MTSAGAPLPERSEWKPFLILAKFPSQDYRLDAGSDVLCEAKTRAFTSWPSSPIATRLVVELPSRNNKTVVRGFGGGDVAIEIPCTCTTRMVAYAEGGGAKNGIGTLGMEAGIGGSVTLGTAGIGGKVTLGTAGIGGNAAFGMLGTTGTAGIDGTVTAGTFGIAGMGGKVATGTPGTAGIGGKVAAGIDVTAPAAGIGGSATPGTVGTGGFGTVGMPGTAAGTAAGVVSARWRAAWQVLLIVSISAMTTAVAERAEAAAMADLDAFTGY</sequence>
<organism evidence="1 2">
    <name type="scientific">Eragrostis curvula</name>
    <name type="common">weeping love grass</name>
    <dbReference type="NCBI Taxonomy" id="38414"/>
    <lineage>
        <taxon>Eukaryota</taxon>
        <taxon>Viridiplantae</taxon>
        <taxon>Streptophyta</taxon>
        <taxon>Embryophyta</taxon>
        <taxon>Tracheophyta</taxon>
        <taxon>Spermatophyta</taxon>
        <taxon>Magnoliopsida</taxon>
        <taxon>Liliopsida</taxon>
        <taxon>Poales</taxon>
        <taxon>Poaceae</taxon>
        <taxon>PACMAD clade</taxon>
        <taxon>Chloridoideae</taxon>
        <taxon>Eragrostideae</taxon>
        <taxon>Eragrostidinae</taxon>
        <taxon>Eragrostis</taxon>
    </lineage>
</organism>
<dbReference type="Proteomes" id="UP000324897">
    <property type="component" value="Chromosome 4"/>
</dbReference>
<dbReference type="Gramene" id="TVU41132">
    <property type="protein sequence ID" value="TVU41132"/>
    <property type="gene ID" value="EJB05_14627"/>
</dbReference>
<protein>
    <submittedName>
        <fullName evidence="1">Uncharacterized protein</fullName>
    </submittedName>
</protein>
<feature type="non-terminal residue" evidence="1">
    <location>
        <position position="1"/>
    </location>
</feature>
<name>A0A5J9VXH7_9POAL</name>
<evidence type="ECO:0000313" key="2">
    <source>
        <dbReference type="Proteomes" id="UP000324897"/>
    </source>
</evidence>
<dbReference type="OrthoDB" id="696964at2759"/>
<dbReference type="EMBL" id="RWGY01000007">
    <property type="protein sequence ID" value="TVU41132.1"/>
    <property type="molecule type" value="Genomic_DNA"/>
</dbReference>